<dbReference type="AlphaFoldDB" id="A0A9D4T5K8"/>
<reference evidence="1" key="1">
    <citation type="journal article" date="2020" name="Cell">
        <title>Large-Scale Comparative Analyses of Tick Genomes Elucidate Their Genetic Diversity and Vector Capacities.</title>
        <authorList>
            <consortium name="Tick Genome and Microbiome Consortium (TIGMIC)"/>
            <person name="Jia N."/>
            <person name="Wang J."/>
            <person name="Shi W."/>
            <person name="Du L."/>
            <person name="Sun Y."/>
            <person name="Zhan W."/>
            <person name="Jiang J.F."/>
            <person name="Wang Q."/>
            <person name="Zhang B."/>
            <person name="Ji P."/>
            <person name="Bell-Sakyi L."/>
            <person name="Cui X.M."/>
            <person name="Yuan T.T."/>
            <person name="Jiang B.G."/>
            <person name="Yang W.F."/>
            <person name="Lam T.T."/>
            <person name="Chang Q.C."/>
            <person name="Ding S.J."/>
            <person name="Wang X.J."/>
            <person name="Zhu J.G."/>
            <person name="Ruan X.D."/>
            <person name="Zhao L."/>
            <person name="Wei J.T."/>
            <person name="Ye R.Z."/>
            <person name="Que T.C."/>
            <person name="Du C.H."/>
            <person name="Zhou Y.H."/>
            <person name="Cheng J.X."/>
            <person name="Dai P.F."/>
            <person name="Guo W.B."/>
            <person name="Han X.H."/>
            <person name="Huang E.J."/>
            <person name="Li L.F."/>
            <person name="Wei W."/>
            <person name="Gao Y.C."/>
            <person name="Liu J.Z."/>
            <person name="Shao H.Z."/>
            <person name="Wang X."/>
            <person name="Wang C.C."/>
            <person name="Yang T.C."/>
            <person name="Huo Q.B."/>
            <person name="Li W."/>
            <person name="Chen H.Y."/>
            <person name="Chen S.E."/>
            <person name="Zhou L.G."/>
            <person name="Ni X.B."/>
            <person name="Tian J.H."/>
            <person name="Sheng Y."/>
            <person name="Liu T."/>
            <person name="Pan Y.S."/>
            <person name="Xia L.Y."/>
            <person name="Li J."/>
            <person name="Zhao F."/>
            <person name="Cao W.C."/>
        </authorList>
    </citation>
    <scope>NUCLEOTIDE SEQUENCE</scope>
    <source>
        <strain evidence="1">Rsan-2018</strain>
    </source>
</reference>
<evidence type="ECO:0008006" key="3">
    <source>
        <dbReference type="Google" id="ProtNLM"/>
    </source>
</evidence>
<proteinExistence type="predicted"/>
<reference evidence="1" key="2">
    <citation type="submission" date="2021-09" db="EMBL/GenBank/DDBJ databases">
        <authorList>
            <person name="Jia N."/>
            <person name="Wang J."/>
            <person name="Shi W."/>
            <person name="Du L."/>
            <person name="Sun Y."/>
            <person name="Zhan W."/>
            <person name="Jiang J."/>
            <person name="Wang Q."/>
            <person name="Zhang B."/>
            <person name="Ji P."/>
            <person name="Sakyi L.B."/>
            <person name="Cui X."/>
            <person name="Yuan T."/>
            <person name="Jiang B."/>
            <person name="Yang W."/>
            <person name="Lam T.T.-Y."/>
            <person name="Chang Q."/>
            <person name="Ding S."/>
            <person name="Wang X."/>
            <person name="Zhu J."/>
            <person name="Ruan X."/>
            <person name="Zhao L."/>
            <person name="Wei J."/>
            <person name="Que T."/>
            <person name="Du C."/>
            <person name="Cheng J."/>
            <person name="Dai P."/>
            <person name="Han X."/>
            <person name="Huang E."/>
            <person name="Gao Y."/>
            <person name="Liu J."/>
            <person name="Shao H."/>
            <person name="Ye R."/>
            <person name="Li L."/>
            <person name="Wei W."/>
            <person name="Wang X."/>
            <person name="Wang C."/>
            <person name="Huo Q."/>
            <person name="Li W."/>
            <person name="Guo W."/>
            <person name="Chen H."/>
            <person name="Chen S."/>
            <person name="Zhou L."/>
            <person name="Zhou L."/>
            <person name="Ni X."/>
            <person name="Tian J."/>
            <person name="Zhou Y."/>
            <person name="Sheng Y."/>
            <person name="Liu T."/>
            <person name="Pan Y."/>
            <person name="Xia L."/>
            <person name="Li J."/>
            <person name="Zhao F."/>
            <person name="Cao W."/>
        </authorList>
    </citation>
    <scope>NUCLEOTIDE SEQUENCE</scope>
    <source>
        <strain evidence="1">Rsan-2018</strain>
        <tissue evidence="1">Larvae</tissue>
    </source>
</reference>
<dbReference type="EMBL" id="JABSTV010001246">
    <property type="protein sequence ID" value="KAH7976287.1"/>
    <property type="molecule type" value="Genomic_DNA"/>
</dbReference>
<sequence>MQCPWCDWRHTVRSSWSANTVWHFGASWDSRASRPRLLRWRRPRLRPCRSLCSHWCCIIWNVLTWPQGALPCFGDCEADQLHGWDRSALSMINWCPRLPPLDVQLELDNLSKRRTPACELHQSAVAKIHDRLRGHLLMFRDGSVRDSPRSASTAYVTPTTGTSIWCRLHFEASYNAAELAGLHLAADYLAATTPRSPWGSSATPEQLCKGCCSQTVLGSPWSCHQS</sequence>
<comment type="caution">
    <text evidence="1">The sequence shown here is derived from an EMBL/GenBank/DDBJ whole genome shotgun (WGS) entry which is preliminary data.</text>
</comment>
<organism evidence="1 2">
    <name type="scientific">Rhipicephalus sanguineus</name>
    <name type="common">Brown dog tick</name>
    <name type="synonym">Ixodes sanguineus</name>
    <dbReference type="NCBI Taxonomy" id="34632"/>
    <lineage>
        <taxon>Eukaryota</taxon>
        <taxon>Metazoa</taxon>
        <taxon>Ecdysozoa</taxon>
        <taxon>Arthropoda</taxon>
        <taxon>Chelicerata</taxon>
        <taxon>Arachnida</taxon>
        <taxon>Acari</taxon>
        <taxon>Parasitiformes</taxon>
        <taxon>Ixodida</taxon>
        <taxon>Ixodoidea</taxon>
        <taxon>Ixodidae</taxon>
        <taxon>Rhipicephalinae</taxon>
        <taxon>Rhipicephalus</taxon>
        <taxon>Rhipicephalus</taxon>
    </lineage>
</organism>
<evidence type="ECO:0000313" key="2">
    <source>
        <dbReference type="Proteomes" id="UP000821837"/>
    </source>
</evidence>
<accession>A0A9D4T5K8</accession>
<dbReference type="Proteomes" id="UP000821837">
    <property type="component" value="Chromosome 10"/>
</dbReference>
<gene>
    <name evidence="1" type="ORF">HPB52_011004</name>
</gene>
<evidence type="ECO:0000313" key="1">
    <source>
        <dbReference type="EMBL" id="KAH7976287.1"/>
    </source>
</evidence>
<name>A0A9D4T5K8_RHISA</name>
<dbReference type="VEuPathDB" id="VectorBase:RSAN_035899"/>
<keyword evidence="2" id="KW-1185">Reference proteome</keyword>
<protein>
    <recommendedName>
        <fullName evidence="3">Tick transposon</fullName>
    </recommendedName>
</protein>